<evidence type="ECO:0000259" key="1">
    <source>
        <dbReference type="Pfam" id="PF07883"/>
    </source>
</evidence>
<keyword evidence="2" id="KW-0560">Oxidoreductase</keyword>
<dbReference type="EMBL" id="JAUSUL010000001">
    <property type="protein sequence ID" value="MDQ0313600.1"/>
    <property type="molecule type" value="Genomic_DNA"/>
</dbReference>
<keyword evidence="3" id="KW-1185">Reference proteome</keyword>
<comment type="caution">
    <text evidence="2">The sequence shown here is derived from an EMBL/GenBank/DDBJ whole genome shotgun (WGS) entry which is preliminary data.</text>
</comment>
<protein>
    <submittedName>
        <fullName evidence="2">Quercetin dioxygenase-like cupin family protein</fullName>
    </submittedName>
</protein>
<dbReference type="InterPro" id="IPR052538">
    <property type="entry name" value="Flavonoid_dioxygenase-like"/>
</dbReference>
<keyword evidence="2" id="KW-0223">Dioxygenase</keyword>
<evidence type="ECO:0000313" key="2">
    <source>
        <dbReference type="EMBL" id="MDQ0313600.1"/>
    </source>
</evidence>
<dbReference type="SUPFAM" id="SSF51182">
    <property type="entry name" value="RmlC-like cupins"/>
    <property type="match status" value="1"/>
</dbReference>
<feature type="domain" description="Cupin type-2" evidence="1">
    <location>
        <begin position="40"/>
        <end position="105"/>
    </location>
</feature>
<dbReference type="PANTHER" id="PTHR43346:SF1">
    <property type="entry name" value="QUERCETIN 2,3-DIOXYGENASE-RELATED"/>
    <property type="match status" value="1"/>
</dbReference>
<gene>
    <name evidence="2" type="ORF">J2S73_000037</name>
</gene>
<dbReference type="GO" id="GO:0051213">
    <property type="term" value="F:dioxygenase activity"/>
    <property type="evidence" value="ECO:0007669"/>
    <property type="project" value="UniProtKB-KW"/>
</dbReference>
<reference evidence="2" key="1">
    <citation type="submission" date="2023-07" db="EMBL/GenBank/DDBJ databases">
        <title>Genomic Encyclopedia of Type Strains, Phase IV (KMG-IV): sequencing the most valuable type-strain genomes for metagenomic binning, comparative biology and taxonomic classification.</title>
        <authorList>
            <person name="Goeker M."/>
        </authorList>
    </citation>
    <scope>NUCLEOTIDE SEQUENCE</scope>
    <source>
        <strain evidence="2">DSM 21202</strain>
    </source>
</reference>
<accession>A0AAE3VKR8</accession>
<proteinExistence type="predicted"/>
<dbReference type="InterPro" id="IPR011051">
    <property type="entry name" value="RmlC_Cupin_sf"/>
</dbReference>
<evidence type="ECO:0000313" key="3">
    <source>
        <dbReference type="Proteomes" id="UP001229244"/>
    </source>
</evidence>
<dbReference type="AlphaFoldDB" id="A0AAE3VKR8"/>
<dbReference type="RefSeq" id="WP_306883402.1">
    <property type="nucleotide sequence ID" value="NZ_JAUSUL010000001.1"/>
</dbReference>
<organism evidence="2 3">
    <name type="scientific">Amorphus orientalis</name>
    <dbReference type="NCBI Taxonomy" id="649198"/>
    <lineage>
        <taxon>Bacteria</taxon>
        <taxon>Pseudomonadati</taxon>
        <taxon>Pseudomonadota</taxon>
        <taxon>Alphaproteobacteria</taxon>
        <taxon>Hyphomicrobiales</taxon>
        <taxon>Amorphaceae</taxon>
        <taxon>Amorphus</taxon>
    </lineage>
</organism>
<dbReference type="InterPro" id="IPR013096">
    <property type="entry name" value="Cupin_2"/>
</dbReference>
<dbReference type="PANTHER" id="PTHR43346">
    <property type="entry name" value="LIGAND BINDING DOMAIN PROTEIN, PUTATIVE (AFU_ORTHOLOGUE AFUA_6G14370)-RELATED"/>
    <property type="match status" value="1"/>
</dbReference>
<dbReference type="Pfam" id="PF07883">
    <property type="entry name" value="Cupin_2"/>
    <property type="match status" value="1"/>
</dbReference>
<dbReference type="Proteomes" id="UP001229244">
    <property type="component" value="Unassembled WGS sequence"/>
</dbReference>
<dbReference type="InterPro" id="IPR014710">
    <property type="entry name" value="RmlC-like_jellyroll"/>
</dbReference>
<dbReference type="Gene3D" id="2.60.120.10">
    <property type="entry name" value="Jelly Rolls"/>
    <property type="match status" value="1"/>
</dbReference>
<dbReference type="CDD" id="cd02208">
    <property type="entry name" value="cupin_RmlC-like"/>
    <property type="match status" value="1"/>
</dbReference>
<name>A0AAE3VKR8_9HYPH</name>
<sequence length="148" mass="16080">MKLQAGVTKAPDGLNDTAWNVVGHTYTPKLLSDNAFVWHAVIPDGTFVPPHIHTTQDEWIVVLDGELELEFGPDKHVAKAGDTVRMPQNEAHGIFNRSGATATCIFGVAPAGRLYELFTKLDNVTDPAELVRISAEHDVDFLPPPDAA</sequence>